<dbReference type="Proteomes" id="UP000633365">
    <property type="component" value="Unassembled WGS sequence"/>
</dbReference>
<feature type="chain" id="PRO_5038689691" evidence="3">
    <location>
        <begin position="23"/>
        <end position="366"/>
    </location>
</feature>
<dbReference type="PROSITE" id="PS51257">
    <property type="entry name" value="PROKAR_LIPOPROTEIN"/>
    <property type="match status" value="1"/>
</dbReference>
<dbReference type="RefSeq" id="WP_201427895.1">
    <property type="nucleotide sequence ID" value="NZ_JAEQMG010000114.1"/>
</dbReference>
<evidence type="ECO:0000259" key="4">
    <source>
        <dbReference type="Pfam" id="PF00144"/>
    </source>
</evidence>
<dbReference type="InterPro" id="IPR012338">
    <property type="entry name" value="Beta-lactam/transpept-like"/>
</dbReference>
<dbReference type="PANTHER" id="PTHR46825:SF11">
    <property type="entry name" value="PENICILLIN-BINDING PROTEIN 4"/>
    <property type="match status" value="1"/>
</dbReference>
<dbReference type="EMBL" id="JAEQMG010000114">
    <property type="protein sequence ID" value="MBK6089101.1"/>
    <property type="molecule type" value="Genomic_DNA"/>
</dbReference>
<dbReference type="AlphaFoldDB" id="A0A935C296"/>
<proteinExistence type="predicted"/>
<evidence type="ECO:0000256" key="2">
    <source>
        <dbReference type="ARBA" id="ARBA00023136"/>
    </source>
</evidence>
<evidence type="ECO:0000313" key="6">
    <source>
        <dbReference type="Proteomes" id="UP000633365"/>
    </source>
</evidence>
<dbReference type="GO" id="GO:0016020">
    <property type="term" value="C:membrane"/>
    <property type="evidence" value="ECO:0007669"/>
    <property type="project" value="UniProtKB-SubCell"/>
</dbReference>
<keyword evidence="6" id="KW-1185">Reference proteome</keyword>
<dbReference type="PANTHER" id="PTHR46825">
    <property type="entry name" value="D-ALANYL-D-ALANINE-CARBOXYPEPTIDASE/ENDOPEPTIDASE AMPH"/>
    <property type="match status" value="1"/>
</dbReference>
<evidence type="ECO:0000256" key="1">
    <source>
        <dbReference type="ARBA" id="ARBA00004370"/>
    </source>
</evidence>
<protein>
    <submittedName>
        <fullName evidence="5">Beta-lactamase family protein</fullName>
    </submittedName>
</protein>
<dbReference type="Pfam" id="PF00144">
    <property type="entry name" value="Beta-lactamase"/>
    <property type="match status" value="1"/>
</dbReference>
<evidence type="ECO:0000256" key="3">
    <source>
        <dbReference type="SAM" id="SignalP"/>
    </source>
</evidence>
<gene>
    <name evidence="5" type="ORF">JKK62_10700</name>
</gene>
<comment type="caution">
    <text evidence="5">The sequence shown here is derived from an EMBL/GenBank/DDBJ whole genome shotgun (WGS) entry which is preliminary data.</text>
</comment>
<reference evidence="5" key="1">
    <citation type="submission" date="2021-01" db="EMBL/GenBank/DDBJ databases">
        <title>Genome public.</title>
        <authorList>
            <person name="Liu C."/>
            <person name="Sun Q."/>
        </authorList>
    </citation>
    <scope>NUCLEOTIDE SEQUENCE</scope>
    <source>
        <strain evidence="5">M6</strain>
    </source>
</reference>
<feature type="signal peptide" evidence="3">
    <location>
        <begin position="1"/>
        <end position="22"/>
    </location>
</feature>
<dbReference type="SUPFAM" id="SSF56601">
    <property type="entry name" value="beta-lactamase/transpeptidase-like"/>
    <property type="match status" value="1"/>
</dbReference>
<dbReference type="InterPro" id="IPR001466">
    <property type="entry name" value="Beta-lactam-related"/>
</dbReference>
<feature type="domain" description="Beta-lactamase-related" evidence="4">
    <location>
        <begin position="62"/>
        <end position="350"/>
    </location>
</feature>
<dbReference type="Gene3D" id="3.40.710.10">
    <property type="entry name" value="DD-peptidase/beta-lactamase superfamily"/>
    <property type="match status" value="1"/>
</dbReference>
<keyword evidence="2" id="KW-0472">Membrane</keyword>
<comment type="subcellular location">
    <subcellularLocation>
        <location evidence="1">Membrane</location>
    </subcellularLocation>
</comment>
<sequence length="366" mass="40403">MKAIITRAICGVLCVVFIMITAGCTDRTKETQSAETASETISTDKKDRLDEVLSNNSFKGIVQITKGGDAIYQYVDGNDDNKQPLTIDASMPIGSVSKQFCAACIMLLCEQKKLSVDDTLERYFPAYQYGDKLTIKNLLNMSSGIKNHLELVDPKSLGADEQDNVDTIKKAIFDAELQFDPGDDYGYSNSNYFLLAEIVEQVSGISYHEYLRKNFLEPLEMTHTGFTYGAAGDSDRNFTLSEASSTQAEFYNPGLTKGAGDVVSNAADMDRWMRGLSGGKVISTDAFRQMTQDVNPYSSEEYCYGFWHMSYGGAGHVGQIPPHFGAVDYINTDRDVYLFAVSNTGSGMSYVQQIPSALLKILFEDK</sequence>
<organism evidence="5 6">
    <name type="scientific">Ruminococcus difficilis</name>
    <dbReference type="NCBI Taxonomy" id="2763069"/>
    <lineage>
        <taxon>Bacteria</taxon>
        <taxon>Bacillati</taxon>
        <taxon>Bacillota</taxon>
        <taxon>Clostridia</taxon>
        <taxon>Eubacteriales</taxon>
        <taxon>Oscillospiraceae</taxon>
        <taxon>Ruminococcus</taxon>
    </lineage>
</organism>
<accession>A0A935C296</accession>
<dbReference type="InterPro" id="IPR050491">
    <property type="entry name" value="AmpC-like"/>
</dbReference>
<keyword evidence="3" id="KW-0732">Signal</keyword>
<name>A0A935C296_9FIRM</name>
<evidence type="ECO:0000313" key="5">
    <source>
        <dbReference type="EMBL" id="MBK6089101.1"/>
    </source>
</evidence>